<keyword evidence="2" id="KW-0007">Acetylation</keyword>
<dbReference type="InterPro" id="IPR013154">
    <property type="entry name" value="ADH-like_N"/>
</dbReference>
<feature type="non-terminal residue" evidence="5">
    <location>
        <position position="355"/>
    </location>
</feature>
<feature type="chain" id="PRO_5029880019" evidence="3">
    <location>
        <begin position="20"/>
        <end position="355"/>
    </location>
</feature>
<dbReference type="GO" id="GO:0016491">
    <property type="term" value="F:oxidoreductase activity"/>
    <property type="evidence" value="ECO:0007669"/>
    <property type="project" value="InterPro"/>
</dbReference>
<dbReference type="SUPFAM" id="SSF50129">
    <property type="entry name" value="GroES-like"/>
    <property type="match status" value="1"/>
</dbReference>
<dbReference type="EMBL" id="VXAL01016512">
    <property type="protein sequence ID" value="NXK54645.1"/>
    <property type="molecule type" value="Genomic_DNA"/>
</dbReference>
<gene>
    <name evidence="5" type="primary">Qorl2</name>
    <name evidence="5" type="ORF">CHATOR_R12590</name>
</gene>
<dbReference type="PANTHER" id="PTHR43677:SF4">
    <property type="entry name" value="QUINONE OXIDOREDUCTASE-LIKE PROTEIN 2"/>
    <property type="match status" value="1"/>
</dbReference>
<dbReference type="GO" id="GO:0005739">
    <property type="term" value="C:mitochondrion"/>
    <property type="evidence" value="ECO:0007669"/>
    <property type="project" value="TreeGrafter"/>
</dbReference>
<dbReference type="Gene3D" id="3.90.180.10">
    <property type="entry name" value="Medium-chain alcohol dehydrogenases, catalytic domain"/>
    <property type="match status" value="1"/>
</dbReference>
<comment type="caution">
    <text evidence="5">The sequence shown here is derived from an EMBL/GenBank/DDBJ whole genome shotgun (WGS) entry which is preliminary data.</text>
</comment>
<evidence type="ECO:0000256" key="1">
    <source>
        <dbReference type="ARBA" id="ARBA00010371"/>
    </source>
</evidence>
<dbReference type="Pfam" id="PF08240">
    <property type="entry name" value="ADH_N"/>
    <property type="match status" value="1"/>
</dbReference>
<proteinExistence type="inferred from homology"/>
<dbReference type="SMART" id="SM00829">
    <property type="entry name" value="PKS_ER"/>
    <property type="match status" value="1"/>
</dbReference>
<reference evidence="5 6" key="1">
    <citation type="submission" date="2019-09" db="EMBL/GenBank/DDBJ databases">
        <title>Bird 10,000 Genomes (B10K) Project - Family phase.</title>
        <authorList>
            <person name="Zhang G."/>
        </authorList>
    </citation>
    <scope>NUCLEOTIDE SEQUENCE [LARGE SCALE GENOMIC DNA]</scope>
    <source>
        <strain evidence="5">B10K-DU-011-36</strain>
        <tissue evidence="5">Muscle</tissue>
    </source>
</reference>
<dbReference type="CDD" id="cd08241">
    <property type="entry name" value="QOR1"/>
    <property type="match status" value="1"/>
</dbReference>
<dbReference type="InterPro" id="IPR013149">
    <property type="entry name" value="ADH-like_C"/>
</dbReference>
<dbReference type="Gene3D" id="3.40.50.720">
    <property type="entry name" value="NAD(P)-binding Rossmann-like Domain"/>
    <property type="match status" value="1"/>
</dbReference>
<dbReference type="InterPro" id="IPR011032">
    <property type="entry name" value="GroES-like_sf"/>
</dbReference>
<sequence length="355" mass="38467">LGCGGPVLLRFRISALALASQSGDRGCRTAPCTELAKPLLLRDLPAPPLQPHQELNVCPLLLRVYVGIHFCGLIFADILACRGLYQDRHTPPFTPGTEPLGSVMETGENVSAVKEGNRVISVTGSKAVAAECVVDEKVRTEHLFSQITEEFHLSVQGFSPTFPLFILPLPPRETVLVMAGAWATGLAIIDLAVNMFQAKVTTAAGSDPKHELALTSGSSHRVNYNQGSLREEVKALTGDRGVNVAIGGDIFKAALQSLAWEGRIVVMGFARGKIPSIPTNLLLLKNVSAMGVYWGQYQQEDFPLFSSTISSALQYCQEKKIHPHIGAVFKLEEVDEAFNHVLQRKSTGKVIISMK</sequence>
<evidence type="ECO:0000259" key="4">
    <source>
        <dbReference type="SMART" id="SM00829"/>
    </source>
</evidence>
<keyword evidence="6" id="KW-1185">Reference proteome</keyword>
<feature type="domain" description="Enoyl reductase (ER)" evidence="4">
    <location>
        <begin position="42"/>
        <end position="352"/>
    </location>
</feature>
<dbReference type="Proteomes" id="UP000537522">
    <property type="component" value="Unassembled WGS sequence"/>
</dbReference>
<dbReference type="PANTHER" id="PTHR43677">
    <property type="entry name" value="SHORT-CHAIN DEHYDROGENASE/REDUCTASE"/>
    <property type="match status" value="1"/>
</dbReference>
<dbReference type="InterPro" id="IPR020843">
    <property type="entry name" value="ER"/>
</dbReference>
<name>A0A7L0KCC0_CHATO</name>
<feature type="non-terminal residue" evidence="5">
    <location>
        <position position="1"/>
    </location>
</feature>
<evidence type="ECO:0000313" key="6">
    <source>
        <dbReference type="Proteomes" id="UP000537522"/>
    </source>
</evidence>
<feature type="signal peptide" evidence="3">
    <location>
        <begin position="1"/>
        <end position="19"/>
    </location>
</feature>
<dbReference type="SUPFAM" id="SSF51735">
    <property type="entry name" value="NAD(P)-binding Rossmann-fold domains"/>
    <property type="match status" value="1"/>
</dbReference>
<dbReference type="AlphaFoldDB" id="A0A7L0KCC0"/>
<evidence type="ECO:0000313" key="5">
    <source>
        <dbReference type="EMBL" id="NXK54645.1"/>
    </source>
</evidence>
<organism evidence="5 6">
    <name type="scientific">Chauna torquata</name>
    <name type="common">Southern screamer</name>
    <dbReference type="NCBI Taxonomy" id="30388"/>
    <lineage>
        <taxon>Eukaryota</taxon>
        <taxon>Metazoa</taxon>
        <taxon>Chordata</taxon>
        <taxon>Craniata</taxon>
        <taxon>Vertebrata</taxon>
        <taxon>Euteleostomi</taxon>
        <taxon>Archelosauria</taxon>
        <taxon>Archosauria</taxon>
        <taxon>Dinosauria</taxon>
        <taxon>Saurischia</taxon>
        <taxon>Theropoda</taxon>
        <taxon>Coelurosauria</taxon>
        <taxon>Aves</taxon>
        <taxon>Neognathae</taxon>
        <taxon>Galloanserae</taxon>
        <taxon>Anseriformes</taxon>
        <taxon>Anhimidae</taxon>
        <taxon>Chauna</taxon>
    </lineage>
</organism>
<protein>
    <submittedName>
        <fullName evidence="5">QORL2 protein</fullName>
    </submittedName>
</protein>
<dbReference type="InterPro" id="IPR051397">
    <property type="entry name" value="Zn-ADH-like_protein"/>
</dbReference>
<comment type="similarity">
    <text evidence="1">Belongs to the zinc-containing alcohol dehydrogenase family. Quinone oxidoreductase subfamily.</text>
</comment>
<dbReference type="InterPro" id="IPR036291">
    <property type="entry name" value="NAD(P)-bd_dom_sf"/>
</dbReference>
<accession>A0A7L0KCC0</accession>
<keyword evidence="3" id="KW-0732">Signal</keyword>
<evidence type="ECO:0000256" key="3">
    <source>
        <dbReference type="SAM" id="SignalP"/>
    </source>
</evidence>
<evidence type="ECO:0000256" key="2">
    <source>
        <dbReference type="ARBA" id="ARBA00022990"/>
    </source>
</evidence>
<dbReference type="Pfam" id="PF00107">
    <property type="entry name" value="ADH_zinc_N"/>
    <property type="match status" value="1"/>
</dbReference>